<evidence type="ECO:0000256" key="5">
    <source>
        <dbReference type="ARBA" id="ARBA00013089"/>
    </source>
</evidence>
<comment type="similarity">
    <text evidence="4 9">Belongs to the alanine racemase family.</text>
</comment>
<evidence type="ECO:0000256" key="8">
    <source>
        <dbReference type="ARBA" id="ARBA00037912"/>
    </source>
</evidence>
<feature type="active site" description="Proton acceptor; specific for L-alanine" evidence="9">
    <location>
        <position position="255"/>
    </location>
</feature>
<evidence type="ECO:0000313" key="14">
    <source>
        <dbReference type="Proteomes" id="UP000295565"/>
    </source>
</evidence>
<evidence type="ECO:0000256" key="2">
    <source>
        <dbReference type="ARBA" id="ARBA00001933"/>
    </source>
</evidence>
<dbReference type="Gene3D" id="3.20.20.10">
    <property type="entry name" value="Alanine racemase"/>
    <property type="match status" value="1"/>
</dbReference>
<dbReference type="EMBL" id="SMGD01000018">
    <property type="protein sequence ID" value="TCK46491.1"/>
    <property type="molecule type" value="Genomic_DNA"/>
</dbReference>
<comment type="caution">
    <text evidence="13">The sequence shown here is derived from an EMBL/GenBank/DDBJ whole genome shotgun (WGS) entry which is preliminary data.</text>
</comment>
<dbReference type="InterPro" id="IPR011079">
    <property type="entry name" value="Ala_racemase_C"/>
</dbReference>
<dbReference type="InterPro" id="IPR009006">
    <property type="entry name" value="Ala_racemase/Decarboxylase_C"/>
</dbReference>
<dbReference type="PRINTS" id="PR00992">
    <property type="entry name" value="ALARACEMASE"/>
</dbReference>
<comment type="catalytic activity">
    <reaction evidence="1 9">
        <text>L-alanine = D-alanine</text>
        <dbReference type="Rhea" id="RHEA:20249"/>
        <dbReference type="ChEBI" id="CHEBI:57416"/>
        <dbReference type="ChEBI" id="CHEBI:57972"/>
        <dbReference type="EC" id="5.1.1.1"/>
    </reaction>
</comment>
<feature type="modified residue" description="N6-(pyridoxal phosphate)lysine" evidence="9 10">
    <location>
        <position position="34"/>
    </location>
</feature>
<evidence type="ECO:0000256" key="6">
    <source>
        <dbReference type="ARBA" id="ARBA00022898"/>
    </source>
</evidence>
<comment type="cofactor">
    <cofactor evidence="2 9 10">
        <name>pyridoxal 5'-phosphate</name>
        <dbReference type="ChEBI" id="CHEBI:597326"/>
    </cofactor>
</comment>
<organism evidence="13 14">
    <name type="scientific">Celerinatantimonas diazotrophica</name>
    <dbReference type="NCBI Taxonomy" id="412034"/>
    <lineage>
        <taxon>Bacteria</taxon>
        <taxon>Pseudomonadati</taxon>
        <taxon>Pseudomonadota</taxon>
        <taxon>Gammaproteobacteria</taxon>
        <taxon>Celerinatantimonadaceae</taxon>
        <taxon>Celerinatantimonas</taxon>
    </lineage>
</organism>
<reference evidence="13 14" key="1">
    <citation type="submission" date="2019-03" db="EMBL/GenBank/DDBJ databases">
        <title>Genomic Encyclopedia of Type Strains, Phase IV (KMG-IV): sequencing the most valuable type-strain genomes for metagenomic binning, comparative biology and taxonomic classification.</title>
        <authorList>
            <person name="Goeker M."/>
        </authorList>
    </citation>
    <scope>NUCLEOTIDE SEQUENCE [LARGE SCALE GENOMIC DNA]</scope>
    <source>
        <strain evidence="13 14">DSM 18577</strain>
    </source>
</reference>
<gene>
    <name evidence="13" type="ORF">EV690_3439</name>
</gene>
<sequence length="362" mass="39529">MVTAEAVVDLAALRNNLARLKSCQPDSKMVAVVKGNAYGHGSVEVSRALNEWVDSFAVARFEEAVVLRHAGISKPIVLLEGCFDQDETDQAIALNFQPVIQNDEQIAWIRQSLVTEKTNFWLKVDTGMHRLGFSLEEIADKHRELLKLAAVDSFVGFVSHLSCADEQDSSRTDEQLAHFIEATKTLVGPRSLANSAALLTRRDIAFDKARPGIALYGVTPFAGRCGQDEQLEPVMTLKSKLIAVRDHKKGEPVGYGGLWQSQSDTRLGVVAIGYGDGYPRTMPTGTPVLVNGRKVPLVGRVSMDMLTVDLGAQASDRVGDEVILWGKGNPVEPLAERVGTIGYELLIQLTSRVKRTYIESAS</sequence>
<dbReference type="PROSITE" id="PS00395">
    <property type="entry name" value="ALANINE_RACEMASE"/>
    <property type="match status" value="1"/>
</dbReference>
<comment type="function">
    <text evidence="9">Catalyzes the interconversion of L-alanine and D-alanine. May also act on other amino acids.</text>
</comment>
<dbReference type="InterPro" id="IPR001608">
    <property type="entry name" value="Ala_racemase_N"/>
</dbReference>
<dbReference type="AlphaFoldDB" id="A0A4R1J7J5"/>
<feature type="binding site" evidence="9 11">
    <location>
        <position position="130"/>
    </location>
    <ligand>
        <name>substrate</name>
    </ligand>
</feature>
<dbReference type="FunFam" id="3.20.20.10:FF:000002">
    <property type="entry name" value="Alanine racemase"/>
    <property type="match status" value="1"/>
</dbReference>
<dbReference type="PANTHER" id="PTHR30511">
    <property type="entry name" value="ALANINE RACEMASE"/>
    <property type="match status" value="1"/>
</dbReference>
<evidence type="ECO:0000256" key="1">
    <source>
        <dbReference type="ARBA" id="ARBA00000316"/>
    </source>
</evidence>
<dbReference type="GO" id="GO:0005829">
    <property type="term" value="C:cytosol"/>
    <property type="evidence" value="ECO:0007669"/>
    <property type="project" value="TreeGrafter"/>
</dbReference>
<dbReference type="SUPFAM" id="SSF50621">
    <property type="entry name" value="Alanine racemase C-terminal domain-like"/>
    <property type="match status" value="1"/>
</dbReference>
<dbReference type="RefSeq" id="WP_131914182.1">
    <property type="nucleotide sequence ID" value="NZ_OU594967.1"/>
</dbReference>
<dbReference type="GO" id="GO:0008784">
    <property type="term" value="F:alanine racemase activity"/>
    <property type="evidence" value="ECO:0007669"/>
    <property type="project" value="UniProtKB-UniRule"/>
</dbReference>
<dbReference type="HAMAP" id="MF_01201">
    <property type="entry name" value="Ala_racemase"/>
    <property type="match status" value="1"/>
</dbReference>
<dbReference type="SUPFAM" id="SSF51419">
    <property type="entry name" value="PLP-binding barrel"/>
    <property type="match status" value="1"/>
</dbReference>
<evidence type="ECO:0000256" key="7">
    <source>
        <dbReference type="ARBA" id="ARBA00023235"/>
    </source>
</evidence>
<dbReference type="InterPro" id="IPR000821">
    <property type="entry name" value="Ala_racemase"/>
</dbReference>
<dbReference type="EC" id="5.1.1.1" evidence="5 9"/>
<dbReference type="FunFam" id="2.40.37.10:FF:000002">
    <property type="entry name" value="Alanine racemase"/>
    <property type="match status" value="1"/>
</dbReference>
<accession>A0A4R1J7J5</accession>
<evidence type="ECO:0000256" key="4">
    <source>
        <dbReference type="ARBA" id="ARBA00007880"/>
    </source>
</evidence>
<keyword evidence="14" id="KW-1185">Reference proteome</keyword>
<name>A0A4R1J7J5_9GAMM</name>
<protein>
    <recommendedName>
        <fullName evidence="5 9">Alanine racemase</fullName>
        <ecNumber evidence="5 9">5.1.1.1</ecNumber>
    </recommendedName>
</protein>
<evidence type="ECO:0000256" key="9">
    <source>
        <dbReference type="HAMAP-Rule" id="MF_01201"/>
    </source>
</evidence>
<evidence type="ECO:0000313" key="13">
    <source>
        <dbReference type="EMBL" id="TCK46491.1"/>
    </source>
</evidence>
<dbReference type="UniPathway" id="UPA00042">
    <property type="reaction ID" value="UER00497"/>
</dbReference>
<feature type="binding site" evidence="9 11">
    <location>
        <position position="303"/>
    </location>
    <ligand>
        <name>substrate</name>
    </ligand>
</feature>
<evidence type="ECO:0000256" key="11">
    <source>
        <dbReference type="PIRSR" id="PIRSR600821-52"/>
    </source>
</evidence>
<dbReference type="InterPro" id="IPR020622">
    <property type="entry name" value="Ala_racemase_pyridoxalP-BS"/>
</dbReference>
<dbReference type="Proteomes" id="UP000295565">
    <property type="component" value="Unassembled WGS sequence"/>
</dbReference>
<dbReference type="CDD" id="cd06827">
    <property type="entry name" value="PLPDE_III_AR_proteobact"/>
    <property type="match status" value="1"/>
</dbReference>
<dbReference type="PANTHER" id="PTHR30511:SF4">
    <property type="entry name" value="ALANINE RACEMASE, BIOSYNTHETIC"/>
    <property type="match status" value="1"/>
</dbReference>
<proteinExistence type="inferred from homology"/>
<feature type="active site" description="Proton acceptor; specific for D-alanine" evidence="9">
    <location>
        <position position="34"/>
    </location>
</feature>
<keyword evidence="6 9" id="KW-0663">Pyridoxal phosphate</keyword>
<dbReference type="Pfam" id="PF01168">
    <property type="entry name" value="Ala_racemase_N"/>
    <property type="match status" value="1"/>
</dbReference>
<dbReference type="Gene3D" id="2.40.37.10">
    <property type="entry name" value="Lyase, Ornithine Decarboxylase, Chain A, domain 1"/>
    <property type="match status" value="1"/>
</dbReference>
<evidence type="ECO:0000256" key="10">
    <source>
        <dbReference type="PIRSR" id="PIRSR600821-50"/>
    </source>
</evidence>
<comment type="pathway">
    <text evidence="3">Cell wall biogenesis; peptidoglycan biosynthesis.</text>
</comment>
<evidence type="ECO:0000256" key="3">
    <source>
        <dbReference type="ARBA" id="ARBA00004752"/>
    </source>
</evidence>
<comment type="pathway">
    <text evidence="8 9">Amino-acid biosynthesis; D-alanine biosynthesis; D-alanine from L-alanine: step 1/1.</text>
</comment>
<keyword evidence="7 9" id="KW-0413">Isomerase</keyword>
<evidence type="ECO:0000259" key="12">
    <source>
        <dbReference type="SMART" id="SM01005"/>
    </source>
</evidence>
<dbReference type="NCBIfam" id="TIGR00492">
    <property type="entry name" value="alr"/>
    <property type="match status" value="1"/>
</dbReference>
<feature type="domain" description="Alanine racemase C-terminal" evidence="12">
    <location>
        <begin position="234"/>
        <end position="358"/>
    </location>
</feature>
<dbReference type="Pfam" id="PF00842">
    <property type="entry name" value="Ala_racemase_C"/>
    <property type="match status" value="1"/>
</dbReference>
<dbReference type="GO" id="GO:0030170">
    <property type="term" value="F:pyridoxal phosphate binding"/>
    <property type="evidence" value="ECO:0007669"/>
    <property type="project" value="UniProtKB-UniRule"/>
</dbReference>
<dbReference type="GO" id="GO:0030632">
    <property type="term" value="P:D-alanine biosynthetic process"/>
    <property type="evidence" value="ECO:0007669"/>
    <property type="project" value="UniProtKB-UniRule"/>
</dbReference>
<dbReference type="InterPro" id="IPR029066">
    <property type="entry name" value="PLP-binding_barrel"/>
</dbReference>
<dbReference type="OrthoDB" id="9813814at2"/>
<dbReference type="SMART" id="SM01005">
    <property type="entry name" value="Ala_racemase_C"/>
    <property type="match status" value="1"/>
</dbReference>